<dbReference type="AlphaFoldDB" id="A0A2X2JLW4"/>
<reference evidence="1 2" key="1">
    <citation type="submission" date="2018-06" db="EMBL/GenBank/DDBJ databases">
        <authorList>
            <consortium name="Pathogen Informatics"/>
            <person name="Doyle S."/>
        </authorList>
    </citation>
    <scope>NUCLEOTIDE SEQUENCE [LARGE SCALE GENOMIC DNA]</scope>
    <source>
        <strain evidence="1 2">NCTC11343</strain>
    </source>
</reference>
<dbReference type="InterPro" id="IPR032676">
    <property type="entry name" value="YkuD_2"/>
</dbReference>
<evidence type="ECO:0000313" key="1">
    <source>
        <dbReference type="EMBL" id="SPZ95172.1"/>
    </source>
</evidence>
<evidence type="ECO:0000313" key="2">
    <source>
        <dbReference type="Proteomes" id="UP000251241"/>
    </source>
</evidence>
<accession>A0A2X2JLW4</accession>
<name>A0A2X2JLW4_SPHMU</name>
<dbReference type="Proteomes" id="UP000251241">
    <property type="component" value="Unassembled WGS sequence"/>
</dbReference>
<protein>
    <recommendedName>
        <fullName evidence="3">Murein L,D-transpeptidase catalytic domain family protein</fullName>
    </recommendedName>
</protein>
<dbReference type="EMBL" id="UAUU01000011">
    <property type="protein sequence ID" value="SPZ95172.1"/>
    <property type="molecule type" value="Genomic_DNA"/>
</dbReference>
<sequence length="253" mass="28316">MGNTFMFLLMALNTALSSQEELKTTDQQTTSTHRINVERQHTEVDSLYDEMNLGKVLKYEAFRQAMEGRKELPIHNKDIMTVIDFSLASTEKRLVVLDLAHKKVLFNTLVAHGKNSGENYAVNFSNQQESLKSSLGFFTTENTYNGENGYSLVLNGLEEGINDNAKARYVVMHGADYCSTGTIASLGRLGKSYGCPAVPREFAGPIINTIKDGTLLFIYADNSEYLAKTRLIHQPNILMAQFQKRQSAFDHEG</sequence>
<dbReference type="GeneID" id="97180540"/>
<dbReference type="PANTHER" id="PTHR38477:SF1">
    <property type="entry name" value="MUREIN L,D-TRANSPEPTIDASE CATALYTIC DOMAIN FAMILY PROTEIN"/>
    <property type="match status" value="1"/>
</dbReference>
<gene>
    <name evidence="1" type="ORF">NCTC11343_05814</name>
</gene>
<evidence type="ECO:0008006" key="3">
    <source>
        <dbReference type="Google" id="ProtNLM"/>
    </source>
</evidence>
<proteinExistence type="predicted"/>
<organism evidence="1 2">
    <name type="scientific">Sphingobacterium multivorum</name>
    <dbReference type="NCBI Taxonomy" id="28454"/>
    <lineage>
        <taxon>Bacteria</taxon>
        <taxon>Pseudomonadati</taxon>
        <taxon>Bacteroidota</taxon>
        <taxon>Sphingobacteriia</taxon>
        <taxon>Sphingobacteriales</taxon>
        <taxon>Sphingobacteriaceae</taxon>
        <taxon>Sphingobacterium</taxon>
    </lineage>
</organism>
<dbReference type="Pfam" id="PF13645">
    <property type="entry name" value="YkuD_2"/>
    <property type="match status" value="1"/>
</dbReference>
<dbReference type="RefSeq" id="WP_236586050.1">
    <property type="nucleotide sequence ID" value="NZ_CP068089.1"/>
</dbReference>
<dbReference type="PANTHER" id="PTHR38477">
    <property type="entry name" value="HYPOTHETICAL EXPORTED PROTEIN"/>
    <property type="match status" value="1"/>
</dbReference>